<feature type="transmembrane region" description="Helical" evidence="2">
    <location>
        <begin position="36"/>
        <end position="58"/>
    </location>
</feature>
<dbReference type="EMBL" id="JFHC01000051">
    <property type="protein sequence ID" value="KDR39817.1"/>
    <property type="molecule type" value="Genomic_DNA"/>
</dbReference>
<proteinExistence type="predicted"/>
<feature type="region of interest" description="Disordered" evidence="1">
    <location>
        <begin position="63"/>
        <end position="92"/>
    </location>
</feature>
<organism evidence="3 4">
    <name type="scientific">Caballeronia glathei</name>
    <dbReference type="NCBI Taxonomy" id="60547"/>
    <lineage>
        <taxon>Bacteria</taxon>
        <taxon>Pseudomonadati</taxon>
        <taxon>Pseudomonadota</taxon>
        <taxon>Betaproteobacteria</taxon>
        <taxon>Burkholderiales</taxon>
        <taxon>Burkholderiaceae</taxon>
        <taxon>Caballeronia</taxon>
    </lineage>
</organism>
<evidence type="ECO:0000256" key="2">
    <source>
        <dbReference type="SAM" id="Phobius"/>
    </source>
</evidence>
<keyword evidence="2" id="KW-1133">Transmembrane helix</keyword>
<protein>
    <recommendedName>
        <fullName evidence="5">Multidrug ABC transporter ATPase</fullName>
    </recommendedName>
</protein>
<evidence type="ECO:0000313" key="4">
    <source>
        <dbReference type="Proteomes" id="UP000027466"/>
    </source>
</evidence>
<evidence type="ECO:0008006" key="5">
    <source>
        <dbReference type="Google" id="ProtNLM"/>
    </source>
</evidence>
<keyword evidence="4" id="KW-1185">Reference proteome</keyword>
<keyword evidence="2" id="KW-0812">Transmembrane</keyword>
<gene>
    <name evidence="3" type="ORF">BG61_29965</name>
</gene>
<evidence type="ECO:0000256" key="1">
    <source>
        <dbReference type="SAM" id="MobiDB-lite"/>
    </source>
</evidence>
<accession>A0A069PHH5</accession>
<dbReference type="RefSeq" id="WP_035933801.1">
    <property type="nucleotide sequence ID" value="NZ_CADFFX010000013.1"/>
</dbReference>
<comment type="caution">
    <text evidence="3">The sequence shown here is derived from an EMBL/GenBank/DDBJ whole genome shotgun (WGS) entry which is preliminary data.</text>
</comment>
<name>A0A069PHH5_9BURK</name>
<sequence length="92" mass="10114">MTRFTRTARRRFGDVSSTIASASRHIVPPNLNSWKIALYLIVFLLPGGSIIVIGMGWFENRQRRKSARAPKPSKAPAAKVLPGPTPCTHGKC</sequence>
<dbReference type="Proteomes" id="UP000027466">
    <property type="component" value="Unassembled WGS sequence"/>
</dbReference>
<evidence type="ECO:0000313" key="3">
    <source>
        <dbReference type="EMBL" id="KDR39817.1"/>
    </source>
</evidence>
<reference evidence="3 4" key="1">
    <citation type="submission" date="2014-03" db="EMBL/GenBank/DDBJ databases">
        <title>Draft Genome Sequences of Four Burkholderia Strains.</title>
        <authorList>
            <person name="Liu X.Y."/>
            <person name="Li C.X."/>
            <person name="Xu J.H."/>
        </authorList>
    </citation>
    <scope>NUCLEOTIDE SEQUENCE [LARGE SCALE GENOMIC DNA]</scope>
    <source>
        <strain evidence="3 4">DSM 50014</strain>
    </source>
</reference>
<keyword evidence="2" id="KW-0472">Membrane</keyword>
<feature type="compositionally biased region" description="Low complexity" evidence="1">
    <location>
        <begin position="69"/>
        <end position="79"/>
    </location>
</feature>
<dbReference type="AlphaFoldDB" id="A0A069PHH5"/>